<keyword evidence="4" id="KW-1185">Reference proteome</keyword>
<accession>A0A7X2H8A3</accession>
<protein>
    <recommendedName>
        <fullName evidence="2">HPt domain-containing protein</fullName>
    </recommendedName>
</protein>
<evidence type="ECO:0000313" key="4">
    <source>
        <dbReference type="Proteomes" id="UP000463051"/>
    </source>
</evidence>
<dbReference type="SUPFAM" id="SSF47226">
    <property type="entry name" value="Histidine-containing phosphotransfer domain, HPT domain"/>
    <property type="match status" value="1"/>
</dbReference>
<gene>
    <name evidence="3" type="ORF">GJB61_20505</name>
</gene>
<comment type="caution">
    <text evidence="3">The sequence shown here is derived from an EMBL/GenBank/DDBJ whole genome shotgun (WGS) entry which is preliminary data.</text>
</comment>
<dbReference type="EMBL" id="WJXB01000008">
    <property type="protein sequence ID" value="MRN55367.1"/>
    <property type="molecule type" value="Genomic_DNA"/>
</dbReference>
<feature type="domain" description="HPt" evidence="2">
    <location>
        <begin position="25"/>
        <end position="119"/>
    </location>
</feature>
<dbReference type="SMART" id="SM00073">
    <property type="entry name" value="HPT"/>
    <property type="match status" value="1"/>
</dbReference>
<evidence type="ECO:0000259" key="2">
    <source>
        <dbReference type="PROSITE" id="PS50894"/>
    </source>
</evidence>
<dbReference type="Proteomes" id="UP000463051">
    <property type="component" value="Unassembled WGS sequence"/>
</dbReference>
<name>A0A7X2H8A3_9BACL</name>
<evidence type="ECO:0000313" key="3">
    <source>
        <dbReference type="EMBL" id="MRN55367.1"/>
    </source>
</evidence>
<dbReference type="Gene3D" id="1.20.120.160">
    <property type="entry name" value="HPT domain"/>
    <property type="match status" value="1"/>
</dbReference>
<dbReference type="RefSeq" id="WP_154120870.1">
    <property type="nucleotide sequence ID" value="NZ_WJXB01000008.1"/>
</dbReference>
<sequence>MMDAHIPVLDEETISGIRELDGDGESELLRTLLNMFTSDTPLRIEALQKAIDNKDLAESAGVAHSLRSGSLGIGAQVLASVCAGIELHARQDNLAAAAALLPDVSAAYKEACSQLLSLL</sequence>
<evidence type="ECO:0000256" key="1">
    <source>
        <dbReference type="PROSITE-ProRule" id="PRU00110"/>
    </source>
</evidence>
<keyword evidence="1" id="KW-0597">Phosphoprotein</keyword>
<dbReference type="InterPro" id="IPR008207">
    <property type="entry name" value="Sig_transdc_His_kin_Hpt_dom"/>
</dbReference>
<dbReference type="PROSITE" id="PS50894">
    <property type="entry name" value="HPT"/>
    <property type="match status" value="1"/>
</dbReference>
<reference evidence="3 4" key="1">
    <citation type="submission" date="2019-11" db="EMBL/GenBank/DDBJ databases">
        <title>Paenibacillus monticola sp. nov., a novel PGPR strain isolated from mountain sample in China.</title>
        <authorList>
            <person name="Zhao Q."/>
            <person name="Li H.-P."/>
            <person name="Zhang J.-L."/>
        </authorList>
    </citation>
    <scope>NUCLEOTIDE SEQUENCE [LARGE SCALE GENOMIC DNA]</scope>
    <source>
        <strain evidence="3 4">LC-T2</strain>
    </source>
</reference>
<feature type="modified residue" description="Phosphohistidine" evidence="1">
    <location>
        <position position="64"/>
    </location>
</feature>
<dbReference type="InterPro" id="IPR036641">
    <property type="entry name" value="HPT_dom_sf"/>
</dbReference>
<organism evidence="3 4">
    <name type="scientific">Paenibacillus monticola</name>
    <dbReference type="NCBI Taxonomy" id="2666075"/>
    <lineage>
        <taxon>Bacteria</taxon>
        <taxon>Bacillati</taxon>
        <taxon>Bacillota</taxon>
        <taxon>Bacilli</taxon>
        <taxon>Bacillales</taxon>
        <taxon>Paenibacillaceae</taxon>
        <taxon>Paenibacillus</taxon>
    </lineage>
</organism>
<proteinExistence type="predicted"/>
<dbReference type="Pfam" id="PF01627">
    <property type="entry name" value="Hpt"/>
    <property type="match status" value="1"/>
</dbReference>
<dbReference type="AlphaFoldDB" id="A0A7X2H8A3"/>
<dbReference type="GO" id="GO:0000160">
    <property type="term" value="P:phosphorelay signal transduction system"/>
    <property type="evidence" value="ECO:0007669"/>
    <property type="project" value="InterPro"/>
</dbReference>